<keyword evidence="3" id="KW-1185">Reference proteome</keyword>
<feature type="transmembrane region" description="Helical" evidence="1">
    <location>
        <begin position="36"/>
        <end position="54"/>
    </location>
</feature>
<gene>
    <name evidence="2" type="ORF">OLEA9_A101420</name>
</gene>
<sequence length="102" mass="10933">MATFGVGGFIPEEISRGFIPEEISQEASPSTQGSKYLILAVVLLRFAFAGLAIIAKSALAKGMSPFTFAVYRNAIATVTFAPFALIFERLASLSPSLSYEIH</sequence>
<comment type="caution">
    <text evidence="2">The sequence shown here is derived from an EMBL/GenBank/DDBJ whole genome shotgun (WGS) entry which is preliminary data.</text>
</comment>
<name>A0A8S0R5B9_OLEEU</name>
<feature type="transmembrane region" description="Helical" evidence="1">
    <location>
        <begin position="66"/>
        <end position="87"/>
    </location>
</feature>
<evidence type="ECO:0000313" key="3">
    <source>
        <dbReference type="Proteomes" id="UP000594638"/>
    </source>
</evidence>
<dbReference type="AlphaFoldDB" id="A0A8S0R5B9"/>
<keyword evidence="1" id="KW-0812">Transmembrane</keyword>
<accession>A0A8S0R5B9</accession>
<reference evidence="2 3" key="1">
    <citation type="submission" date="2019-12" db="EMBL/GenBank/DDBJ databases">
        <authorList>
            <person name="Alioto T."/>
            <person name="Alioto T."/>
            <person name="Gomez Garrido J."/>
        </authorList>
    </citation>
    <scope>NUCLEOTIDE SEQUENCE [LARGE SCALE GENOMIC DNA]</scope>
</reference>
<keyword evidence="1" id="KW-1133">Transmembrane helix</keyword>
<organism evidence="2 3">
    <name type="scientific">Olea europaea subsp. europaea</name>
    <dbReference type="NCBI Taxonomy" id="158383"/>
    <lineage>
        <taxon>Eukaryota</taxon>
        <taxon>Viridiplantae</taxon>
        <taxon>Streptophyta</taxon>
        <taxon>Embryophyta</taxon>
        <taxon>Tracheophyta</taxon>
        <taxon>Spermatophyta</taxon>
        <taxon>Magnoliopsida</taxon>
        <taxon>eudicotyledons</taxon>
        <taxon>Gunneridae</taxon>
        <taxon>Pentapetalae</taxon>
        <taxon>asterids</taxon>
        <taxon>lamiids</taxon>
        <taxon>Lamiales</taxon>
        <taxon>Oleaceae</taxon>
        <taxon>Oleeae</taxon>
        <taxon>Olea</taxon>
    </lineage>
</organism>
<keyword evidence="1" id="KW-0472">Membrane</keyword>
<dbReference type="Proteomes" id="UP000594638">
    <property type="component" value="Unassembled WGS sequence"/>
</dbReference>
<dbReference type="Gramene" id="OE9A101420T1">
    <property type="protein sequence ID" value="OE9A101420C1"/>
    <property type="gene ID" value="OE9A101420"/>
</dbReference>
<dbReference type="EMBL" id="CACTIH010002106">
    <property type="protein sequence ID" value="CAA2973473.1"/>
    <property type="molecule type" value="Genomic_DNA"/>
</dbReference>
<evidence type="ECO:0000256" key="1">
    <source>
        <dbReference type="SAM" id="Phobius"/>
    </source>
</evidence>
<protein>
    <submittedName>
        <fullName evidence="2">WAT1-related At2g39510-like</fullName>
    </submittedName>
</protein>
<evidence type="ECO:0000313" key="2">
    <source>
        <dbReference type="EMBL" id="CAA2973473.1"/>
    </source>
</evidence>
<dbReference type="OrthoDB" id="1728340at2759"/>
<proteinExistence type="predicted"/>